<dbReference type="Gene3D" id="2.40.160.60">
    <property type="entry name" value="Outer membrane protein transport protein (OMPP1/FadL/TodX)"/>
    <property type="match status" value="1"/>
</dbReference>
<dbReference type="RefSeq" id="WP_006891617.1">
    <property type="nucleotide sequence ID" value="NZ_JH109152.1"/>
</dbReference>
<comment type="similarity">
    <text evidence="2">Belongs to the OmpP1/FadL family.</text>
</comment>
<sequence length="441" mass="47465" precursor="true">MSLTNFNQPLSKAIRQQGLSAGIAAIMLVFPAVSEATNGYFAHGYGARSKAMAGVGAALPQDAMAAAVNPAGMVFVGNRLDVEMELFNPNREYTVQGAPSMAPGTFPLNPGTVKSDSDLFPIPTLGWNHKLDRNQSIGLTVFGNGGMNTDYPGFTSQTCAPGGTGTFCGGSTGIDLVQLFISPSYARSFANNRFSVGIAPIFAVQSFKAQGLSSFAGYSSDSQNLSNNIRNYSYGAGVRIGGIAELLPGLHLGVSYKSRVFMSPFSHYEGLFAEQGDFDVPESINGGLAWDINDSVTAAFDVEHIRYSSVNSVGNSFLPHLQTAQLGKTNGAGFGWKDMTVYKFGTQWKQNADWTWRGGVSYGEQPIRSSEVLFNILAPGVQEWHLTTGFTRTITDKDDVTFAFMYSPTKKVSGPNPLSPGQTIDLEMHQLSFQLGYSRRF</sequence>
<organism evidence="8 9">
    <name type="scientific">Methylobacter tundripaludum (strain ATCC BAA-1195 / DSM 17260 / SV96)</name>
    <dbReference type="NCBI Taxonomy" id="697282"/>
    <lineage>
        <taxon>Bacteria</taxon>
        <taxon>Pseudomonadati</taxon>
        <taxon>Pseudomonadota</taxon>
        <taxon>Gammaproteobacteria</taxon>
        <taxon>Methylococcales</taxon>
        <taxon>Methylococcaceae</taxon>
        <taxon>Methylobacter</taxon>
    </lineage>
</organism>
<name>G3IXL2_METTV</name>
<dbReference type="GO" id="GO:0009279">
    <property type="term" value="C:cell outer membrane"/>
    <property type="evidence" value="ECO:0007669"/>
    <property type="project" value="UniProtKB-SubCell"/>
</dbReference>
<dbReference type="eggNOG" id="COG2067">
    <property type="taxonomic scope" value="Bacteria"/>
</dbReference>
<keyword evidence="6" id="KW-0472">Membrane</keyword>
<dbReference type="EMBL" id="JH109152">
    <property type="protein sequence ID" value="EGW23421.1"/>
    <property type="molecule type" value="Genomic_DNA"/>
</dbReference>
<dbReference type="SUPFAM" id="SSF56935">
    <property type="entry name" value="Porins"/>
    <property type="match status" value="1"/>
</dbReference>
<dbReference type="Proteomes" id="UP000004664">
    <property type="component" value="Unassembled WGS sequence"/>
</dbReference>
<dbReference type="AlphaFoldDB" id="G3IXL2"/>
<accession>G3IXL2</accession>
<evidence type="ECO:0000256" key="4">
    <source>
        <dbReference type="ARBA" id="ARBA00022692"/>
    </source>
</evidence>
<evidence type="ECO:0000256" key="3">
    <source>
        <dbReference type="ARBA" id="ARBA00022452"/>
    </source>
</evidence>
<protein>
    <submittedName>
        <fullName evidence="8">Membrane protein involved in aromatic hydrocarbon degradation</fullName>
    </submittedName>
</protein>
<dbReference type="Pfam" id="PF03349">
    <property type="entry name" value="Toluene_X"/>
    <property type="match status" value="1"/>
</dbReference>
<evidence type="ECO:0000256" key="6">
    <source>
        <dbReference type="ARBA" id="ARBA00023136"/>
    </source>
</evidence>
<evidence type="ECO:0000313" key="9">
    <source>
        <dbReference type="Proteomes" id="UP000004664"/>
    </source>
</evidence>
<evidence type="ECO:0000256" key="1">
    <source>
        <dbReference type="ARBA" id="ARBA00004571"/>
    </source>
</evidence>
<reference evidence="8 9" key="1">
    <citation type="submission" date="2011-06" db="EMBL/GenBank/DDBJ databases">
        <title>Genomic sequence of Methylobacter tundripaludum SV96.</title>
        <authorList>
            <consortium name="US DOE Joint Genome Institute"/>
            <person name="Lucas S."/>
            <person name="Han J."/>
            <person name="Lapidus A."/>
            <person name="Cheng J.-F."/>
            <person name="Goodwin L."/>
            <person name="Pitluck S."/>
            <person name="Held B."/>
            <person name="Detter J.C."/>
            <person name="Han C."/>
            <person name="Tapia R."/>
            <person name="Land M."/>
            <person name="Hauser L."/>
            <person name="Kyrpides N."/>
            <person name="Ivanova N."/>
            <person name="Ovchinnikova G."/>
            <person name="Pagani I."/>
            <person name="Klotz M.G."/>
            <person name="Dispirito A.A."/>
            <person name="Murrell J.C."/>
            <person name="Dunfield P."/>
            <person name="Kalyuzhnaya M.G."/>
            <person name="Svenning M."/>
            <person name="Trotsenko Y.A."/>
            <person name="Stein L.Y."/>
            <person name="Woyke T."/>
        </authorList>
    </citation>
    <scope>NUCLEOTIDE SEQUENCE [LARGE SCALE GENOMIC DNA]</scope>
    <source>
        <strain evidence="9">ATCC BAA-1195 / DSM 17260 / SV96</strain>
    </source>
</reference>
<evidence type="ECO:0000313" key="8">
    <source>
        <dbReference type="EMBL" id="EGW23421.1"/>
    </source>
</evidence>
<evidence type="ECO:0000256" key="2">
    <source>
        <dbReference type="ARBA" id="ARBA00008163"/>
    </source>
</evidence>
<keyword evidence="5" id="KW-0732">Signal</keyword>
<gene>
    <name evidence="8" type="ORF">Mettu_2272</name>
</gene>
<keyword evidence="7" id="KW-0998">Cell outer membrane</keyword>
<keyword evidence="9" id="KW-1185">Reference proteome</keyword>
<dbReference type="PANTHER" id="PTHR35093:SF8">
    <property type="entry name" value="OUTER MEMBRANE PROTEIN NMB0088-RELATED"/>
    <property type="match status" value="1"/>
</dbReference>
<dbReference type="PANTHER" id="PTHR35093">
    <property type="entry name" value="OUTER MEMBRANE PROTEIN NMB0088-RELATED"/>
    <property type="match status" value="1"/>
</dbReference>
<evidence type="ECO:0000256" key="5">
    <source>
        <dbReference type="ARBA" id="ARBA00022729"/>
    </source>
</evidence>
<dbReference type="STRING" id="697282.Mettu_2272"/>
<dbReference type="OrthoDB" id="19849at2"/>
<keyword evidence="3" id="KW-1134">Transmembrane beta strand</keyword>
<proteinExistence type="inferred from homology"/>
<dbReference type="InterPro" id="IPR005017">
    <property type="entry name" value="OMPP1/FadL/TodX"/>
</dbReference>
<comment type="subcellular location">
    <subcellularLocation>
        <location evidence="1">Cell outer membrane</location>
        <topology evidence="1">Multi-pass membrane protein</topology>
    </subcellularLocation>
</comment>
<evidence type="ECO:0000256" key="7">
    <source>
        <dbReference type="ARBA" id="ARBA00023237"/>
    </source>
</evidence>
<dbReference type="HOGENOM" id="CLU_035981_1_0_6"/>
<keyword evidence="4" id="KW-0812">Transmembrane</keyword>
<dbReference type="GO" id="GO:0015483">
    <property type="term" value="F:long-chain fatty acid transporting porin activity"/>
    <property type="evidence" value="ECO:0007669"/>
    <property type="project" value="TreeGrafter"/>
</dbReference>